<evidence type="ECO:0000256" key="1">
    <source>
        <dbReference type="ARBA" id="ARBA00022527"/>
    </source>
</evidence>
<dbReference type="EMBL" id="JAAGMK010000946">
    <property type="protein sequence ID" value="NEB88910.1"/>
    <property type="molecule type" value="Genomic_DNA"/>
</dbReference>
<evidence type="ECO:0000259" key="2">
    <source>
        <dbReference type="Pfam" id="PF13581"/>
    </source>
</evidence>
<gene>
    <name evidence="3" type="ORF">G3I43_32810</name>
</gene>
<dbReference type="InterPro" id="IPR003594">
    <property type="entry name" value="HATPase_dom"/>
</dbReference>
<organism evidence="3">
    <name type="scientific">Streptomyces anulatus</name>
    <name type="common">Streptomyces chrysomallus</name>
    <dbReference type="NCBI Taxonomy" id="1892"/>
    <lineage>
        <taxon>Bacteria</taxon>
        <taxon>Bacillati</taxon>
        <taxon>Actinomycetota</taxon>
        <taxon>Actinomycetes</taxon>
        <taxon>Kitasatosporales</taxon>
        <taxon>Streptomycetaceae</taxon>
        <taxon>Streptomyces</taxon>
    </lineage>
</organism>
<dbReference type="InterPro" id="IPR050267">
    <property type="entry name" value="Anti-sigma-factor_SerPK"/>
</dbReference>
<proteinExistence type="predicted"/>
<keyword evidence="3" id="KW-0547">Nucleotide-binding</keyword>
<dbReference type="InterPro" id="IPR036890">
    <property type="entry name" value="HATPase_C_sf"/>
</dbReference>
<comment type="caution">
    <text evidence="3">The sequence shown here is derived from an EMBL/GenBank/DDBJ whole genome shotgun (WGS) entry which is preliminary data.</text>
</comment>
<dbReference type="CDD" id="cd16936">
    <property type="entry name" value="HATPase_RsbW-like"/>
    <property type="match status" value="1"/>
</dbReference>
<dbReference type="SUPFAM" id="SSF55874">
    <property type="entry name" value="ATPase domain of HSP90 chaperone/DNA topoisomerase II/histidine kinase"/>
    <property type="match status" value="1"/>
</dbReference>
<keyword evidence="3" id="KW-0067">ATP-binding</keyword>
<sequence>MRRATRTFLSQRGVPDATIEDAELVVSELVTNAIQHGGGEVRVAISASNGSVQISVTDASATPARPRQVDVDSESGRGLTLVTFIVSCWKVSADGTTVHCALPFSGCAS</sequence>
<protein>
    <submittedName>
        <fullName evidence="3">ATP-binding protein</fullName>
    </submittedName>
</protein>
<dbReference type="AlphaFoldDB" id="A0A6G3T195"/>
<dbReference type="GO" id="GO:0004674">
    <property type="term" value="F:protein serine/threonine kinase activity"/>
    <property type="evidence" value="ECO:0007669"/>
    <property type="project" value="UniProtKB-KW"/>
</dbReference>
<name>A0A6G3T195_STRAQ</name>
<dbReference type="PANTHER" id="PTHR35526:SF3">
    <property type="entry name" value="ANTI-SIGMA-F FACTOR RSBW"/>
    <property type="match status" value="1"/>
</dbReference>
<keyword evidence="1" id="KW-0723">Serine/threonine-protein kinase</keyword>
<keyword evidence="1" id="KW-0808">Transferase</keyword>
<dbReference type="PANTHER" id="PTHR35526">
    <property type="entry name" value="ANTI-SIGMA-F FACTOR RSBW-RELATED"/>
    <property type="match status" value="1"/>
</dbReference>
<reference evidence="3" key="1">
    <citation type="submission" date="2020-01" db="EMBL/GenBank/DDBJ databases">
        <title>Insect and environment-associated Actinomycetes.</title>
        <authorList>
            <person name="Currrie C."/>
            <person name="Chevrette M."/>
            <person name="Carlson C."/>
            <person name="Stubbendieck R."/>
            <person name="Wendt-Pienkowski E."/>
        </authorList>
    </citation>
    <scope>NUCLEOTIDE SEQUENCE</scope>
    <source>
        <strain evidence="3">SID505</strain>
    </source>
</reference>
<evidence type="ECO:0000313" key="3">
    <source>
        <dbReference type="EMBL" id="NEB88910.1"/>
    </source>
</evidence>
<dbReference type="Pfam" id="PF13581">
    <property type="entry name" value="HATPase_c_2"/>
    <property type="match status" value="1"/>
</dbReference>
<dbReference type="Gene3D" id="3.30.565.10">
    <property type="entry name" value="Histidine kinase-like ATPase, C-terminal domain"/>
    <property type="match status" value="1"/>
</dbReference>
<dbReference type="GO" id="GO:0005524">
    <property type="term" value="F:ATP binding"/>
    <property type="evidence" value="ECO:0007669"/>
    <property type="project" value="UniProtKB-KW"/>
</dbReference>
<accession>A0A6G3T195</accession>
<feature type="domain" description="Histidine kinase/HSP90-like ATPase" evidence="2">
    <location>
        <begin position="1"/>
        <end position="98"/>
    </location>
</feature>
<keyword evidence="1" id="KW-0418">Kinase</keyword>